<dbReference type="Gene3D" id="2.40.37.20">
    <property type="entry name" value="D-serine dehydratase-like domain"/>
    <property type="match status" value="1"/>
</dbReference>
<dbReference type="InterPro" id="IPR051466">
    <property type="entry name" value="D-amino_acid_metab_enzyme"/>
</dbReference>
<dbReference type="Proteomes" id="UP001597440">
    <property type="component" value="Unassembled WGS sequence"/>
</dbReference>
<keyword evidence="5" id="KW-1185">Reference proteome</keyword>
<dbReference type="RefSeq" id="WP_210353330.1">
    <property type="nucleotide sequence ID" value="NZ_JAEQMU010000001.1"/>
</dbReference>
<keyword evidence="2" id="KW-0456">Lyase</keyword>
<dbReference type="InterPro" id="IPR026956">
    <property type="entry name" value="D-ser_dehydrat-like_dom"/>
</dbReference>
<dbReference type="PANTHER" id="PTHR28004">
    <property type="entry name" value="ZGC:162816-RELATED"/>
    <property type="match status" value="1"/>
</dbReference>
<evidence type="ECO:0000256" key="2">
    <source>
        <dbReference type="ARBA" id="ARBA00023239"/>
    </source>
</evidence>
<comment type="similarity">
    <text evidence="1">Belongs to the DSD1 family.</text>
</comment>
<dbReference type="EMBL" id="JBHULD010000014">
    <property type="protein sequence ID" value="MFD2554950.1"/>
    <property type="molecule type" value="Genomic_DNA"/>
</dbReference>
<dbReference type="Gene3D" id="3.20.20.10">
    <property type="entry name" value="Alanine racemase"/>
    <property type="match status" value="1"/>
</dbReference>
<protein>
    <submittedName>
        <fullName evidence="4">D-TA family PLP-dependent enzyme</fullName>
    </submittedName>
</protein>
<evidence type="ECO:0000313" key="5">
    <source>
        <dbReference type="Proteomes" id="UP001597440"/>
    </source>
</evidence>
<name>A0ABW5L412_9SPHI</name>
<evidence type="ECO:0000256" key="1">
    <source>
        <dbReference type="ARBA" id="ARBA00005323"/>
    </source>
</evidence>
<feature type="domain" description="D-serine dehydratase-like" evidence="3">
    <location>
        <begin position="260"/>
        <end position="349"/>
    </location>
</feature>
<dbReference type="SMART" id="SM01119">
    <property type="entry name" value="D-ser_dehydrat"/>
    <property type="match status" value="1"/>
</dbReference>
<dbReference type="InterPro" id="IPR001608">
    <property type="entry name" value="Ala_racemase_N"/>
</dbReference>
<organism evidence="4 5">
    <name type="scientific">Sphingobacterium tabacisoli</name>
    <dbReference type="NCBI Taxonomy" id="2044855"/>
    <lineage>
        <taxon>Bacteria</taxon>
        <taxon>Pseudomonadati</taxon>
        <taxon>Bacteroidota</taxon>
        <taxon>Sphingobacteriia</taxon>
        <taxon>Sphingobacteriales</taxon>
        <taxon>Sphingobacteriaceae</taxon>
        <taxon>Sphingobacterium</taxon>
    </lineage>
</organism>
<dbReference type="SUPFAM" id="SSF51419">
    <property type="entry name" value="PLP-binding barrel"/>
    <property type="match status" value="1"/>
</dbReference>
<gene>
    <name evidence="4" type="ORF">ACFSQW_11155</name>
</gene>
<dbReference type="Pfam" id="PF14031">
    <property type="entry name" value="D-ser_dehydrat"/>
    <property type="match status" value="1"/>
</dbReference>
<evidence type="ECO:0000313" key="4">
    <source>
        <dbReference type="EMBL" id="MFD2554950.1"/>
    </source>
</evidence>
<dbReference type="PANTHER" id="PTHR28004:SF2">
    <property type="entry name" value="D-SERINE DEHYDRATASE"/>
    <property type="match status" value="1"/>
</dbReference>
<dbReference type="CDD" id="cd06821">
    <property type="entry name" value="PLPDE_III_D-TA"/>
    <property type="match status" value="1"/>
</dbReference>
<reference evidence="5" key="1">
    <citation type="journal article" date="2019" name="Int. J. Syst. Evol. Microbiol.">
        <title>The Global Catalogue of Microorganisms (GCM) 10K type strain sequencing project: providing services to taxonomists for standard genome sequencing and annotation.</title>
        <authorList>
            <consortium name="The Broad Institute Genomics Platform"/>
            <consortium name="The Broad Institute Genome Sequencing Center for Infectious Disease"/>
            <person name="Wu L."/>
            <person name="Ma J."/>
        </authorList>
    </citation>
    <scope>NUCLEOTIDE SEQUENCE [LARGE SCALE GENOMIC DNA]</scope>
    <source>
        <strain evidence="5">KCTC 52298</strain>
    </source>
</reference>
<dbReference type="Pfam" id="PF01168">
    <property type="entry name" value="Ala_racemase_N"/>
    <property type="match status" value="1"/>
</dbReference>
<dbReference type="InterPro" id="IPR029066">
    <property type="entry name" value="PLP-binding_barrel"/>
</dbReference>
<dbReference type="InterPro" id="IPR042208">
    <property type="entry name" value="D-ser_dehydrat-like_sf"/>
</dbReference>
<comment type="caution">
    <text evidence="4">The sequence shown here is derived from an EMBL/GenBank/DDBJ whole genome shotgun (WGS) entry which is preliminary data.</text>
</comment>
<proteinExistence type="inferred from homology"/>
<evidence type="ECO:0000259" key="3">
    <source>
        <dbReference type="SMART" id="SM01119"/>
    </source>
</evidence>
<sequence length="368" mass="41638">MQQWYEVADPDSIDSPALLVYPERIKGNIQLIKGMVDGHCERLRPHVKTHKMIEVCRMMMEEGIEQFKCSTIAEAEMLALVNAKDVLMAYQPVGPKLSRWGKLVRTYPNTEFSCVLDNPVALDEMGAYAGKEKLRFSVYFDIDLGMGRTGASLTVLEELCDHIDQHPLLTLKGVHGYDGHISNPDVSIRKREADESYRILKEAVTYLQRRYPSPMDMVIGGSPSFSSHSLREDVVCSPGTFVFWDWGYRQRVPDQKFDYAAVLLTRVIAVISPIQICVDLGYKAVASDPPLPRVSFLNGDHIEVLFQSEEHMVLIVDDSQKYPLGMVLYAVPTHICPTVNLYQQVSVISEGEVKKEWTVIARNRKLSI</sequence>
<accession>A0ABW5L412</accession>